<evidence type="ECO:0000313" key="1">
    <source>
        <dbReference type="EnsemblPlants" id="EMT23671"/>
    </source>
</evidence>
<reference evidence="1" key="1">
    <citation type="submission" date="2015-06" db="UniProtKB">
        <authorList>
            <consortium name="EnsemblPlants"/>
        </authorList>
    </citation>
    <scope>IDENTIFICATION</scope>
</reference>
<organism evidence="1">
    <name type="scientific">Aegilops tauschii</name>
    <name type="common">Tausch's goatgrass</name>
    <name type="synonym">Aegilops squarrosa</name>
    <dbReference type="NCBI Taxonomy" id="37682"/>
    <lineage>
        <taxon>Eukaryota</taxon>
        <taxon>Viridiplantae</taxon>
        <taxon>Streptophyta</taxon>
        <taxon>Embryophyta</taxon>
        <taxon>Tracheophyta</taxon>
        <taxon>Spermatophyta</taxon>
        <taxon>Magnoliopsida</taxon>
        <taxon>Liliopsida</taxon>
        <taxon>Poales</taxon>
        <taxon>Poaceae</taxon>
        <taxon>BOP clade</taxon>
        <taxon>Pooideae</taxon>
        <taxon>Triticodae</taxon>
        <taxon>Triticeae</taxon>
        <taxon>Triticinae</taxon>
        <taxon>Aegilops</taxon>
    </lineage>
</organism>
<dbReference type="EnsemblPlants" id="EMT23671">
    <property type="protein sequence ID" value="EMT23671"/>
    <property type="gene ID" value="F775_00773"/>
</dbReference>
<proteinExistence type="predicted"/>
<accession>M8CJY8</accession>
<protein>
    <submittedName>
        <fullName evidence="1">Uncharacterized protein</fullName>
    </submittedName>
</protein>
<name>M8CJY8_AEGTA</name>
<sequence length="95" mass="10320">MDIKAETKAGWRTPASMVLVQLIITGNILLSKVSIGGGMVILVLLAYASLFGAAFILPLALINERGKWREMGWHATGWIFLNAFIGYVRSSAQSP</sequence>
<dbReference type="AlphaFoldDB" id="M8CJY8"/>